<comment type="caution">
    <text evidence="1">The sequence shown here is derived from an EMBL/GenBank/DDBJ whole genome shotgun (WGS) entry which is preliminary data.</text>
</comment>
<accession>A0AAD6YXC0</accession>
<organism evidence="1 2">
    <name type="scientific">Mycena albidolilacea</name>
    <dbReference type="NCBI Taxonomy" id="1033008"/>
    <lineage>
        <taxon>Eukaryota</taxon>
        <taxon>Fungi</taxon>
        <taxon>Dikarya</taxon>
        <taxon>Basidiomycota</taxon>
        <taxon>Agaricomycotina</taxon>
        <taxon>Agaricomycetes</taxon>
        <taxon>Agaricomycetidae</taxon>
        <taxon>Agaricales</taxon>
        <taxon>Marasmiineae</taxon>
        <taxon>Mycenaceae</taxon>
        <taxon>Mycena</taxon>
    </lineage>
</organism>
<gene>
    <name evidence="1" type="ORF">DFH08DRAFT_979198</name>
</gene>
<name>A0AAD6YXC0_9AGAR</name>
<dbReference type="EMBL" id="JARIHO010000149">
    <property type="protein sequence ID" value="KAJ7300893.1"/>
    <property type="molecule type" value="Genomic_DNA"/>
</dbReference>
<evidence type="ECO:0000313" key="1">
    <source>
        <dbReference type="EMBL" id="KAJ7300893.1"/>
    </source>
</evidence>
<evidence type="ECO:0000313" key="2">
    <source>
        <dbReference type="Proteomes" id="UP001218218"/>
    </source>
</evidence>
<protein>
    <recommendedName>
        <fullName evidence="3">Lectin</fullName>
    </recommendedName>
</protein>
<reference evidence="1" key="1">
    <citation type="submission" date="2023-03" db="EMBL/GenBank/DDBJ databases">
        <title>Massive genome expansion in bonnet fungi (Mycena s.s.) driven by repeated elements and novel gene families across ecological guilds.</title>
        <authorList>
            <consortium name="Lawrence Berkeley National Laboratory"/>
            <person name="Harder C.B."/>
            <person name="Miyauchi S."/>
            <person name="Viragh M."/>
            <person name="Kuo A."/>
            <person name="Thoen E."/>
            <person name="Andreopoulos B."/>
            <person name="Lu D."/>
            <person name="Skrede I."/>
            <person name="Drula E."/>
            <person name="Henrissat B."/>
            <person name="Morin E."/>
            <person name="Kohler A."/>
            <person name="Barry K."/>
            <person name="LaButti K."/>
            <person name="Morin E."/>
            <person name="Salamov A."/>
            <person name="Lipzen A."/>
            <person name="Mereny Z."/>
            <person name="Hegedus B."/>
            <person name="Baldrian P."/>
            <person name="Stursova M."/>
            <person name="Weitz H."/>
            <person name="Taylor A."/>
            <person name="Grigoriev I.V."/>
            <person name="Nagy L.G."/>
            <person name="Martin F."/>
            <person name="Kauserud H."/>
        </authorList>
    </citation>
    <scope>NUCLEOTIDE SEQUENCE</scope>
    <source>
        <strain evidence="1">CBHHK002</strain>
    </source>
</reference>
<dbReference type="AlphaFoldDB" id="A0AAD6YXC0"/>
<sequence length="159" mass="17305">MPLALCTVSFVQAMPFSFTNDVSCVSNNYEPGAKPLKLFNVGVKAAVFAAPAGEILCHRSDASRRQRLHGSQWIAQKATGDKYYIKNVGRNAYVGIGPNNALVACPNTNPVEFILESAAADVYKIRLAGQNLVWEGVYGGVNTQYDHVLPFSRNVNIDI</sequence>
<dbReference type="Gene3D" id="2.80.10.50">
    <property type="match status" value="1"/>
</dbReference>
<proteinExistence type="predicted"/>
<dbReference type="Proteomes" id="UP001218218">
    <property type="component" value="Unassembled WGS sequence"/>
</dbReference>
<evidence type="ECO:0008006" key="3">
    <source>
        <dbReference type="Google" id="ProtNLM"/>
    </source>
</evidence>
<keyword evidence="2" id="KW-1185">Reference proteome</keyword>